<evidence type="ECO:0000313" key="10">
    <source>
        <dbReference type="EMBL" id="KAL0977797.1"/>
    </source>
</evidence>
<evidence type="ECO:0000256" key="5">
    <source>
        <dbReference type="ARBA" id="ARBA00022946"/>
    </source>
</evidence>
<keyword evidence="5 8" id="KW-0809">Transit peptide</keyword>
<comment type="function">
    <text evidence="7">Plays a structural role to facilitate the assembly and ensure the full activity of the enzyme catalyzing the decarboxylation of isocitrate (ICT) into alpha-ketoglutarate. The heterodimer composed of the alpha (IDH3A) and beta (IDH3B) subunits and the heterodimer composed of the alpha (IDH3A) and gamma (IDH3G) subunits, have considerable basal activity but the full activity of the heterotetramer (containing two subunits of IDH3A, one of IDH3B and one of IDH3G) requires the assembly and cooperative function of both heterodimers.</text>
</comment>
<protein>
    <recommendedName>
        <fullName evidence="8">Isocitrate dehydrogenase [NAD] subunit, mitochondrial</fullName>
    </recommendedName>
</protein>
<evidence type="ECO:0000256" key="2">
    <source>
        <dbReference type="ARBA" id="ARBA00007769"/>
    </source>
</evidence>
<keyword evidence="11" id="KW-1185">Reference proteome</keyword>
<evidence type="ECO:0000256" key="8">
    <source>
        <dbReference type="RuleBase" id="RU361266"/>
    </source>
</evidence>
<gene>
    <name evidence="10" type="ORF">UPYG_G00161290</name>
</gene>
<dbReference type="GO" id="GO:0000287">
    <property type="term" value="F:magnesium ion binding"/>
    <property type="evidence" value="ECO:0007669"/>
    <property type="project" value="UniProtKB-UniRule"/>
</dbReference>
<dbReference type="NCBIfam" id="TIGR00175">
    <property type="entry name" value="mito_nad_idh"/>
    <property type="match status" value="1"/>
</dbReference>
<dbReference type="Pfam" id="PF00180">
    <property type="entry name" value="Iso_dh"/>
    <property type="match status" value="1"/>
</dbReference>
<name>A0ABD0WM32_UMBPY</name>
<evidence type="ECO:0000256" key="4">
    <source>
        <dbReference type="ARBA" id="ARBA00022532"/>
    </source>
</evidence>
<evidence type="ECO:0000256" key="3">
    <source>
        <dbReference type="ARBA" id="ARBA00011525"/>
    </source>
</evidence>
<accession>A0ABD0WM32</accession>
<dbReference type="GO" id="GO:0006099">
    <property type="term" value="P:tricarboxylic acid cycle"/>
    <property type="evidence" value="ECO:0007669"/>
    <property type="project" value="UniProtKB-UniRule"/>
</dbReference>
<dbReference type="InterPro" id="IPR019818">
    <property type="entry name" value="IsoCit/isopropylmalate_DH_CS"/>
</dbReference>
<dbReference type="InterPro" id="IPR004434">
    <property type="entry name" value="Isocitrate_DH_NAD"/>
</dbReference>
<evidence type="ECO:0000259" key="9">
    <source>
        <dbReference type="SMART" id="SM01329"/>
    </source>
</evidence>
<evidence type="ECO:0000313" key="11">
    <source>
        <dbReference type="Proteomes" id="UP001557470"/>
    </source>
</evidence>
<comment type="similarity">
    <text evidence="2 8">Belongs to the isocitrate and isopropylmalate dehydrogenases family.</text>
</comment>
<comment type="caution">
    <text evidence="10">The sequence shown here is derived from an EMBL/GenBank/DDBJ whole genome shotgun (WGS) entry which is preliminary data.</text>
</comment>
<organism evidence="10 11">
    <name type="scientific">Umbra pygmaea</name>
    <name type="common">Eastern mudminnow</name>
    <dbReference type="NCBI Taxonomy" id="75934"/>
    <lineage>
        <taxon>Eukaryota</taxon>
        <taxon>Metazoa</taxon>
        <taxon>Chordata</taxon>
        <taxon>Craniata</taxon>
        <taxon>Vertebrata</taxon>
        <taxon>Euteleostomi</taxon>
        <taxon>Actinopterygii</taxon>
        <taxon>Neopterygii</taxon>
        <taxon>Teleostei</taxon>
        <taxon>Protacanthopterygii</taxon>
        <taxon>Esociformes</taxon>
        <taxon>Umbridae</taxon>
        <taxon>Umbra</taxon>
    </lineage>
</organism>
<dbReference type="AlphaFoldDB" id="A0ABD0WM32"/>
<dbReference type="InterPro" id="IPR024084">
    <property type="entry name" value="IsoPropMal-DH-like_dom"/>
</dbReference>
<dbReference type="PROSITE" id="PS00470">
    <property type="entry name" value="IDH_IMDH"/>
    <property type="match status" value="1"/>
</dbReference>
<dbReference type="SMART" id="SM01329">
    <property type="entry name" value="Iso_dh"/>
    <property type="match status" value="1"/>
</dbReference>
<proteinExistence type="inferred from homology"/>
<dbReference type="PANTHER" id="PTHR11835">
    <property type="entry name" value="DECARBOXYLATING DEHYDROGENASES-ISOCITRATE, ISOPROPYLMALATE, TARTRATE"/>
    <property type="match status" value="1"/>
</dbReference>
<keyword evidence="4 8" id="KW-0816">Tricarboxylic acid cycle</keyword>
<evidence type="ECO:0000256" key="6">
    <source>
        <dbReference type="ARBA" id="ARBA00023128"/>
    </source>
</evidence>
<sequence length="388" mass="42730">MAAALRGILVTLAKGLNGTSPQWQQLAARPLSTTTRLGGPEAPPARADTTFKVTMVPGDGVGPELMTAVKDVFKAGDVPVEFEEFHLSEVQHMDSDEKLEEVLTSMKTNRVAMKGKINTPMEFKGELSSFEMKIRRRLDLFANVVHVNSLPGYSTRHNNLDLVIIREQTEGEYSSLEHESVPGVIECLKIITREKSRRIAKFAFDYATKNGRKKVTAVHKANIMKLADGLFLNCCAEVAELYPKIQYQNIIIDNCCMQLVQNPYQFDVLVMPNLYGNIIDNLAAGLVGGAGVVPGESYSSEYAVFETGARHPFAQAVGRNIANPTAMLLSAANMLHHLNLEYHSNMVSDAVRRVIKQGKVRTRDLGGYSTTGDLVQAVVGNLRHRPMS</sequence>
<reference evidence="10 11" key="1">
    <citation type="submission" date="2024-06" db="EMBL/GenBank/DDBJ databases">
        <authorList>
            <person name="Pan Q."/>
            <person name="Wen M."/>
            <person name="Jouanno E."/>
            <person name="Zahm M."/>
            <person name="Klopp C."/>
            <person name="Cabau C."/>
            <person name="Louis A."/>
            <person name="Berthelot C."/>
            <person name="Parey E."/>
            <person name="Roest Crollius H."/>
            <person name="Montfort J."/>
            <person name="Robinson-Rechavi M."/>
            <person name="Bouchez O."/>
            <person name="Lampietro C."/>
            <person name="Lopez Roques C."/>
            <person name="Donnadieu C."/>
            <person name="Postlethwait J."/>
            <person name="Bobe J."/>
            <person name="Verreycken H."/>
            <person name="Guiguen Y."/>
        </authorList>
    </citation>
    <scope>NUCLEOTIDE SEQUENCE [LARGE SCALE GENOMIC DNA]</scope>
    <source>
        <strain evidence="10">Up_M1</strain>
        <tissue evidence="10">Testis</tissue>
    </source>
</reference>
<dbReference type="GO" id="GO:0005739">
    <property type="term" value="C:mitochondrion"/>
    <property type="evidence" value="ECO:0007669"/>
    <property type="project" value="UniProtKB-SubCell"/>
</dbReference>
<comment type="subcellular location">
    <subcellularLocation>
        <location evidence="1 8">Mitochondrion</location>
    </subcellularLocation>
</comment>
<dbReference type="Gene3D" id="3.40.718.10">
    <property type="entry name" value="Isopropylmalate Dehydrogenase"/>
    <property type="match status" value="1"/>
</dbReference>
<dbReference type="SUPFAM" id="SSF53659">
    <property type="entry name" value="Isocitrate/Isopropylmalate dehydrogenase-like"/>
    <property type="match status" value="1"/>
</dbReference>
<evidence type="ECO:0000256" key="1">
    <source>
        <dbReference type="ARBA" id="ARBA00004173"/>
    </source>
</evidence>
<comment type="subunit">
    <text evidence="3">Heterooligomer of subunits alpha (IDH3A), beta (IDH3B), and gamma (IDH3G) in the apparent ratio of 2:1:1. The heterodimer containing one IDH3A and one IDH3B subunit and the heterodimer containing one IDH3A and one IDH3G subunit assemble into a heterotetramer (which contains two subunits of IDH3A, one of IDH3B and one of IDH3G) and further into the heterooctamer.</text>
</comment>
<dbReference type="FunFam" id="3.40.718.10:FF:000001">
    <property type="entry name" value="Isocitrate dehydrogenase [NAD] subunit, mitochondrial"/>
    <property type="match status" value="1"/>
</dbReference>
<evidence type="ECO:0000256" key="7">
    <source>
        <dbReference type="ARBA" id="ARBA00037063"/>
    </source>
</evidence>
<keyword evidence="6 8" id="KW-0496">Mitochondrion</keyword>
<feature type="domain" description="Isopropylmalate dehydrogenase-like" evidence="9">
    <location>
        <begin position="52"/>
        <end position="378"/>
    </location>
</feature>
<dbReference type="EMBL" id="JAGEUA010000005">
    <property type="protein sequence ID" value="KAL0977797.1"/>
    <property type="molecule type" value="Genomic_DNA"/>
</dbReference>
<dbReference type="Proteomes" id="UP001557470">
    <property type="component" value="Unassembled WGS sequence"/>
</dbReference>
<dbReference type="GO" id="GO:0051287">
    <property type="term" value="F:NAD binding"/>
    <property type="evidence" value="ECO:0007669"/>
    <property type="project" value="UniProtKB-UniRule"/>
</dbReference>
<dbReference type="PANTHER" id="PTHR11835:SF42">
    <property type="entry name" value="ISOCITRATE DEHYDROGENASE [NAD] SUBUNIT BETA, MITOCHONDRIAL"/>
    <property type="match status" value="1"/>
</dbReference>